<evidence type="ECO:0000256" key="2">
    <source>
        <dbReference type="ARBA" id="ARBA00022827"/>
    </source>
</evidence>
<dbReference type="Pfam" id="PF00743">
    <property type="entry name" value="FMO-like"/>
    <property type="match status" value="1"/>
</dbReference>
<evidence type="ECO:0000256" key="3">
    <source>
        <dbReference type="ARBA" id="ARBA00022857"/>
    </source>
</evidence>
<dbReference type="Gene3D" id="3.50.50.60">
    <property type="entry name" value="FAD/NAD(P)-binding domain"/>
    <property type="match status" value="2"/>
</dbReference>
<evidence type="ECO:0000256" key="1">
    <source>
        <dbReference type="ARBA" id="ARBA00022630"/>
    </source>
</evidence>
<keyword evidence="3" id="KW-0521">NADP</keyword>
<proteinExistence type="predicted"/>
<feature type="region of interest" description="Disordered" evidence="5">
    <location>
        <begin position="1"/>
        <end position="24"/>
    </location>
</feature>
<dbReference type="PANTHER" id="PTHR43098:SF5">
    <property type="entry name" value="DUAL-FUNCTIONAL MONOOXYGENASE_METHYLTRANSFERASE PSOF"/>
    <property type="match status" value="1"/>
</dbReference>
<dbReference type="PANTHER" id="PTHR43098">
    <property type="entry name" value="L-ORNITHINE N(5)-MONOOXYGENASE-RELATED"/>
    <property type="match status" value="1"/>
</dbReference>
<dbReference type="Proteomes" id="UP000248817">
    <property type="component" value="Unassembled WGS sequence"/>
</dbReference>
<keyword evidence="4" id="KW-0560">Oxidoreductase</keyword>
<name>A0A2V5IJU7_9EURO</name>
<evidence type="ECO:0000256" key="5">
    <source>
        <dbReference type="SAM" id="MobiDB-lite"/>
    </source>
</evidence>
<dbReference type="SUPFAM" id="SSF51905">
    <property type="entry name" value="FAD/NAD(P)-binding domain"/>
    <property type="match status" value="2"/>
</dbReference>
<dbReference type="InterPro" id="IPR020946">
    <property type="entry name" value="Flavin_mOase-like"/>
</dbReference>
<dbReference type="AlphaFoldDB" id="A0A2V5IJU7"/>
<keyword evidence="1" id="KW-0285">Flavoprotein</keyword>
<dbReference type="InterPro" id="IPR050775">
    <property type="entry name" value="FAD-binding_Monooxygenases"/>
</dbReference>
<reference evidence="6 7" key="1">
    <citation type="submission" date="2018-02" db="EMBL/GenBank/DDBJ databases">
        <title>The genomes of Aspergillus section Nigri reveals drivers in fungal speciation.</title>
        <authorList>
            <consortium name="DOE Joint Genome Institute"/>
            <person name="Vesth T.C."/>
            <person name="Nybo J."/>
            <person name="Theobald S."/>
            <person name="Brandl J."/>
            <person name="Frisvad J.C."/>
            <person name="Nielsen K.F."/>
            <person name="Lyhne E.K."/>
            <person name="Kogle M.E."/>
            <person name="Kuo A."/>
            <person name="Riley R."/>
            <person name="Clum A."/>
            <person name="Nolan M."/>
            <person name="Lipzen A."/>
            <person name="Salamov A."/>
            <person name="Henrissat B."/>
            <person name="Wiebenga A."/>
            <person name="De vries R.P."/>
            <person name="Grigoriev I.V."/>
            <person name="Mortensen U.H."/>
            <person name="Andersen M.R."/>
            <person name="Baker S.E."/>
        </authorList>
    </citation>
    <scope>NUCLEOTIDE SEQUENCE [LARGE SCALE GENOMIC DNA]</scope>
    <source>
        <strain evidence="6 7">CBS 114.80</strain>
    </source>
</reference>
<keyword evidence="7" id="KW-1185">Reference proteome</keyword>
<protein>
    <submittedName>
        <fullName evidence="6">FAD/NAD(P)-binding domain-containing protein</fullName>
    </submittedName>
</protein>
<evidence type="ECO:0000313" key="6">
    <source>
        <dbReference type="EMBL" id="PYI36929.1"/>
    </source>
</evidence>
<accession>A0A2V5IJU7</accession>
<dbReference type="EMBL" id="KZ825463">
    <property type="protein sequence ID" value="PYI36929.1"/>
    <property type="molecule type" value="Genomic_DNA"/>
</dbReference>
<organism evidence="6 7">
    <name type="scientific">Aspergillus indologenus CBS 114.80</name>
    <dbReference type="NCBI Taxonomy" id="1450541"/>
    <lineage>
        <taxon>Eukaryota</taxon>
        <taxon>Fungi</taxon>
        <taxon>Dikarya</taxon>
        <taxon>Ascomycota</taxon>
        <taxon>Pezizomycotina</taxon>
        <taxon>Eurotiomycetes</taxon>
        <taxon>Eurotiomycetidae</taxon>
        <taxon>Eurotiales</taxon>
        <taxon>Aspergillaceae</taxon>
        <taxon>Aspergillus</taxon>
        <taxon>Aspergillus subgen. Circumdati</taxon>
    </lineage>
</organism>
<dbReference type="GO" id="GO:0004499">
    <property type="term" value="F:N,N-dimethylaniline monooxygenase activity"/>
    <property type="evidence" value="ECO:0007669"/>
    <property type="project" value="InterPro"/>
</dbReference>
<dbReference type="GO" id="GO:0050661">
    <property type="term" value="F:NADP binding"/>
    <property type="evidence" value="ECO:0007669"/>
    <property type="project" value="InterPro"/>
</dbReference>
<dbReference type="InterPro" id="IPR036188">
    <property type="entry name" value="FAD/NAD-bd_sf"/>
</dbReference>
<evidence type="ECO:0000313" key="7">
    <source>
        <dbReference type="Proteomes" id="UP000248817"/>
    </source>
</evidence>
<dbReference type="GO" id="GO:0050660">
    <property type="term" value="F:flavin adenine dinucleotide binding"/>
    <property type="evidence" value="ECO:0007669"/>
    <property type="project" value="InterPro"/>
</dbReference>
<evidence type="ECO:0000256" key="4">
    <source>
        <dbReference type="ARBA" id="ARBA00023002"/>
    </source>
</evidence>
<keyword evidence="2" id="KW-0274">FAD</keyword>
<sequence length="581" mass="63894">MPQDPQDPQDPPQTHPQTPDHDHDLDALVVGTGFAGIYALHALAQDGLRVQAIDRARDVGGTWYRNRYPGALSDTWSYLYRYSFDAELLRDYPAASRYSTQPEVLEYLRHVVARYDLRRHMRFETVMEGAAWDETSKKWRVRCRDISKTAEGKEEGQYTYTVRYLVTALGLLHEPVIPDIPGLKEGVFQGEVVHTAAWDPQTSLAGKRVGVIGVGSSGVQVVTAIARTVASLHVFIRRPQYSVPANDRPLTPTERAAINAAYPALWADVRASHLGMGFAESSRKFLAVSPADRERILETLWREGNGLQLMFGGFSDLTTDAAANAAVCRFLRRKIAAVVADPRTARVLTPQEPYARRPLSDAGYYAQFNRAHVHAVDVRTHPITAVEAQGLRTADGTLYELDTLVLATGFDALDGSYARVHIQGRDADDLHARWRRTGSACYLGCAVAGFPNLLLVSGPMAAFANVPPLTETNVEFLRDLIRAAEATTRRTGGAPCEIEATPAAERAWTAHCEATARKTLFAQAPSWMFGANVPGKRPASRLYFGGLGPFRAKLAEVQARGWVGFKEPLGTAGVLRAHSHL</sequence>
<gene>
    <name evidence="6" type="ORF">BP00DRAFT_331086</name>
</gene>